<dbReference type="CDD" id="cd06661">
    <property type="entry name" value="GGCT_like"/>
    <property type="match status" value="1"/>
</dbReference>
<organism evidence="2 3">
    <name type="scientific">Billgrantia gudaonensis</name>
    <dbReference type="NCBI Taxonomy" id="376427"/>
    <lineage>
        <taxon>Bacteria</taxon>
        <taxon>Pseudomonadati</taxon>
        <taxon>Pseudomonadota</taxon>
        <taxon>Gammaproteobacteria</taxon>
        <taxon>Oceanospirillales</taxon>
        <taxon>Halomonadaceae</taxon>
        <taxon>Billgrantia</taxon>
    </lineage>
</organism>
<dbReference type="InterPro" id="IPR013024">
    <property type="entry name" value="GGCT-like"/>
</dbReference>
<keyword evidence="2" id="KW-0808">Transferase</keyword>
<dbReference type="Proteomes" id="UP000198525">
    <property type="component" value="Unassembled WGS sequence"/>
</dbReference>
<sequence length="138" mass="16064">MLRWLTTALLVAPIGIAGWLWWSLLSPYTYDRPDHLPAIQSGTHEVFVYGTLRYAPVRWLVYGRVGDPQPAVLEDYRRNGLDIDEAPEERVEGLLIEVDASELARLDRYERLGLRYERQSVTLSDGTRAWTYRRLEED</sequence>
<evidence type="ECO:0000313" key="3">
    <source>
        <dbReference type="Proteomes" id="UP000198525"/>
    </source>
</evidence>
<protein>
    <submittedName>
        <fullName evidence="2">Gamma-glutamyl cyclotransferase, AIG2-like</fullName>
    </submittedName>
</protein>
<dbReference type="Gene3D" id="3.10.490.10">
    <property type="entry name" value="Gamma-glutamyl cyclotransferase-like"/>
    <property type="match status" value="1"/>
</dbReference>
<dbReference type="SUPFAM" id="SSF110857">
    <property type="entry name" value="Gamma-glutamyl cyclotransferase-like"/>
    <property type="match status" value="1"/>
</dbReference>
<proteinExistence type="predicted"/>
<name>A0A1G8WIZ4_9GAMM</name>
<gene>
    <name evidence="2" type="ORF">SAMN04487954_10828</name>
</gene>
<dbReference type="STRING" id="376427.SAMN04487954_10828"/>
<dbReference type="OrthoDB" id="7852375at2"/>
<dbReference type="AlphaFoldDB" id="A0A1G8WIZ4"/>
<dbReference type="EMBL" id="FNES01000008">
    <property type="protein sequence ID" value="SDJ78322.1"/>
    <property type="molecule type" value="Genomic_DNA"/>
</dbReference>
<feature type="domain" description="Gamma-glutamylcyclotransferase AIG2-like" evidence="1">
    <location>
        <begin position="46"/>
        <end position="133"/>
    </location>
</feature>
<evidence type="ECO:0000313" key="2">
    <source>
        <dbReference type="EMBL" id="SDJ78322.1"/>
    </source>
</evidence>
<accession>A0A1G8WIZ4</accession>
<dbReference type="RefSeq" id="WP_089685979.1">
    <property type="nucleotide sequence ID" value="NZ_FNES01000008.1"/>
</dbReference>
<dbReference type="Pfam" id="PF06094">
    <property type="entry name" value="GGACT"/>
    <property type="match status" value="1"/>
</dbReference>
<dbReference type="GO" id="GO:0016740">
    <property type="term" value="F:transferase activity"/>
    <property type="evidence" value="ECO:0007669"/>
    <property type="project" value="UniProtKB-KW"/>
</dbReference>
<reference evidence="2 3" key="1">
    <citation type="submission" date="2016-10" db="EMBL/GenBank/DDBJ databases">
        <authorList>
            <person name="de Groot N.N."/>
        </authorList>
    </citation>
    <scope>NUCLEOTIDE SEQUENCE [LARGE SCALE GENOMIC DNA]</scope>
    <source>
        <strain evidence="2 3">CGMCC 1.6133</strain>
    </source>
</reference>
<keyword evidence="3" id="KW-1185">Reference proteome</keyword>
<dbReference type="InterPro" id="IPR009288">
    <property type="entry name" value="AIG2-like_dom"/>
</dbReference>
<evidence type="ECO:0000259" key="1">
    <source>
        <dbReference type="Pfam" id="PF06094"/>
    </source>
</evidence>
<dbReference type="InterPro" id="IPR036568">
    <property type="entry name" value="GGCT-like_sf"/>
</dbReference>